<proteinExistence type="predicted"/>
<dbReference type="KEGG" id="ccal:108628877"/>
<keyword evidence="2" id="KW-0732">Signal</keyword>
<organism evidence="3 4">
    <name type="scientific">Ceratina calcarata</name>
    <dbReference type="NCBI Taxonomy" id="156304"/>
    <lineage>
        <taxon>Eukaryota</taxon>
        <taxon>Metazoa</taxon>
        <taxon>Ecdysozoa</taxon>
        <taxon>Arthropoda</taxon>
        <taxon>Hexapoda</taxon>
        <taxon>Insecta</taxon>
        <taxon>Pterygota</taxon>
        <taxon>Neoptera</taxon>
        <taxon>Endopterygota</taxon>
        <taxon>Hymenoptera</taxon>
        <taxon>Apocrita</taxon>
        <taxon>Aculeata</taxon>
        <taxon>Apoidea</taxon>
        <taxon>Anthophila</taxon>
        <taxon>Apidae</taxon>
        <taxon>Ceratina</taxon>
        <taxon>Zadontomerus</taxon>
    </lineage>
</organism>
<keyword evidence="3" id="KW-1185">Reference proteome</keyword>
<feature type="chain" id="PRO_5042503541" evidence="2">
    <location>
        <begin position="20"/>
        <end position="200"/>
    </location>
</feature>
<gene>
    <name evidence="4" type="primary">LOC108628877</name>
</gene>
<evidence type="ECO:0000313" key="4">
    <source>
        <dbReference type="RefSeq" id="XP_017886576.1"/>
    </source>
</evidence>
<dbReference type="Proteomes" id="UP000694925">
    <property type="component" value="Unplaced"/>
</dbReference>
<accession>A0AAJ7NB56</accession>
<name>A0AAJ7NB56_9HYME</name>
<dbReference type="RefSeq" id="XP_017886576.1">
    <property type="nucleotide sequence ID" value="XM_018031087.2"/>
</dbReference>
<evidence type="ECO:0000313" key="3">
    <source>
        <dbReference type="Proteomes" id="UP000694925"/>
    </source>
</evidence>
<feature type="compositionally biased region" description="Basic residues" evidence="1">
    <location>
        <begin position="184"/>
        <end position="200"/>
    </location>
</feature>
<evidence type="ECO:0000256" key="2">
    <source>
        <dbReference type="SAM" id="SignalP"/>
    </source>
</evidence>
<dbReference type="GeneID" id="108628877"/>
<feature type="region of interest" description="Disordered" evidence="1">
    <location>
        <begin position="150"/>
        <end position="200"/>
    </location>
</feature>
<evidence type="ECO:0000256" key="1">
    <source>
        <dbReference type="SAM" id="MobiDB-lite"/>
    </source>
</evidence>
<dbReference type="AlphaFoldDB" id="A0AAJ7NB56"/>
<protein>
    <submittedName>
        <fullName evidence="4">Uncharacterized protein LOC108628877</fullName>
    </submittedName>
</protein>
<feature type="compositionally biased region" description="Acidic residues" evidence="1">
    <location>
        <begin position="152"/>
        <end position="171"/>
    </location>
</feature>
<feature type="signal peptide" evidence="2">
    <location>
        <begin position="1"/>
        <end position="19"/>
    </location>
</feature>
<sequence>MFPLILFNIVFTFNRYILAEIQPAIDDDGVNEPFQGLMTFSPMLDKKINDTFTILNDLANYKRAINQVSEYFSSTDKDDRNIVAKVNKLNSVEGLRAISGSEDDGLQLFNKDLIKRSAAYGIGDRKRNIPKKKQKKIKILGRLLIKNNNDEATQDDCDEEDEDANGEDSQNDDNPNIMELIAFKPRRKSNTNRTRKVKFN</sequence>
<reference evidence="4" key="1">
    <citation type="submission" date="2025-08" db="UniProtKB">
        <authorList>
            <consortium name="RefSeq"/>
        </authorList>
    </citation>
    <scope>IDENTIFICATION</scope>
    <source>
        <tissue evidence="4">Whole body</tissue>
    </source>
</reference>